<evidence type="ECO:0000256" key="2">
    <source>
        <dbReference type="ARBA" id="ARBA00012176"/>
    </source>
</evidence>
<sequence>MTIPLGLYVILASVPVLVSLLLQPLHLGLVFPLDFNTTHNTPPRILLLTAHPDDETFFFGPTLTSLIPSFATPASESSGNNAPDTVTLTFPQIYSLCLSVGNADGLGDIRRRELGDSLDVLGVAEERRWILDKFEFQDDMHARWDASLIADTVYKYVADYNISIILTFDPYGVSGHPNHISLYHGISHLLAASPAGIRHPLVAYSLKSKPVITKYIGILGPMLIKLKVIFSRALNILVNGTNGSKVVPVGPVIVAGIKEYRRTVIAALQHQSQRVWFRWLYMAFSQYMWINEWERIHVIA</sequence>
<dbReference type="SUPFAM" id="SSF102588">
    <property type="entry name" value="LmbE-like"/>
    <property type="match status" value="1"/>
</dbReference>
<evidence type="ECO:0000256" key="1">
    <source>
        <dbReference type="ARBA" id="ARBA00006066"/>
    </source>
</evidence>
<dbReference type="EMBL" id="WHVB01000004">
    <property type="protein sequence ID" value="KAF8483356.1"/>
    <property type="molecule type" value="Genomic_DNA"/>
</dbReference>
<dbReference type="GO" id="GO:0005783">
    <property type="term" value="C:endoplasmic reticulum"/>
    <property type="evidence" value="ECO:0007669"/>
    <property type="project" value="TreeGrafter"/>
</dbReference>
<evidence type="ECO:0000313" key="4">
    <source>
        <dbReference type="EMBL" id="KAF8483356.1"/>
    </source>
</evidence>
<dbReference type="Pfam" id="PF02585">
    <property type="entry name" value="PIG-L"/>
    <property type="match status" value="1"/>
</dbReference>
<dbReference type="PANTHER" id="PTHR12993:SF11">
    <property type="entry name" value="N-ACETYLGLUCOSAMINYL-PHOSPHATIDYLINOSITOL DE-N-ACETYLASE"/>
    <property type="match status" value="1"/>
</dbReference>
<reference evidence="4" key="1">
    <citation type="submission" date="2019-10" db="EMBL/GenBank/DDBJ databases">
        <authorList>
            <consortium name="DOE Joint Genome Institute"/>
            <person name="Kuo A."/>
            <person name="Miyauchi S."/>
            <person name="Kiss E."/>
            <person name="Drula E."/>
            <person name="Kohler A."/>
            <person name="Sanchez-Garcia M."/>
            <person name="Andreopoulos B."/>
            <person name="Barry K.W."/>
            <person name="Bonito G."/>
            <person name="Buee M."/>
            <person name="Carver A."/>
            <person name="Chen C."/>
            <person name="Cichocki N."/>
            <person name="Clum A."/>
            <person name="Culley D."/>
            <person name="Crous P.W."/>
            <person name="Fauchery L."/>
            <person name="Girlanda M."/>
            <person name="Hayes R."/>
            <person name="Keri Z."/>
            <person name="LaButti K."/>
            <person name="Lipzen A."/>
            <person name="Lombard V."/>
            <person name="Magnuson J."/>
            <person name="Maillard F."/>
            <person name="Morin E."/>
            <person name="Murat C."/>
            <person name="Nolan M."/>
            <person name="Ohm R."/>
            <person name="Pangilinan J."/>
            <person name="Pereira M."/>
            <person name="Perotto S."/>
            <person name="Peter M."/>
            <person name="Riley R."/>
            <person name="Sitrit Y."/>
            <person name="Stielow B."/>
            <person name="Szollosi G."/>
            <person name="Zifcakova L."/>
            <person name="Stursova M."/>
            <person name="Spatafora J.W."/>
            <person name="Tedersoo L."/>
            <person name="Vaario L.-M."/>
            <person name="Yamada A."/>
            <person name="Yan M."/>
            <person name="Wang P."/>
            <person name="Xu J."/>
            <person name="Bruns T."/>
            <person name="Baldrian P."/>
            <person name="Vilgalys R."/>
            <person name="Henrissat B."/>
            <person name="Grigoriev I.V."/>
            <person name="Hibbett D."/>
            <person name="Nagy L.G."/>
            <person name="Martin F.M."/>
        </authorList>
    </citation>
    <scope>NUCLEOTIDE SEQUENCE</scope>
    <source>
        <strain evidence="4">Prilba</strain>
    </source>
</reference>
<evidence type="ECO:0000313" key="5">
    <source>
        <dbReference type="Proteomes" id="UP000759537"/>
    </source>
</evidence>
<keyword evidence="3" id="KW-1133">Transmembrane helix</keyword>
<reference evidence="4" key="2">
    <citation type="journal article" date="2020" name="Nat. Commun.">
        <title>Large-scale genome sequencing of mycorrhizal fungi provides insights into the early evolution of symbiotic traits.</title>
        <authorList>
            <person name="Miyauchi S."/>
            <person name="Kiss E."/>
            <person name="Kuo A."/>
            <person name="Drula E."/>
            <person name="Kohler A."/>
            <person name="Sanchez-Garcia M."/>
            <person name="Morin E."/>
            <person name="Andreopoulos B."/>
            <person name="Barry K.W."/>
            <person name="Bonito G."/>
            <person name="Buee M."/>
            <person name="Carver A."/>
            <person name="Chen C."/>
            <person name="Cichocki N."/>
            <person name="Clum A."/>
            <person name="Culley D."/>
            <person name="Crous P.W."/>
            <person name="Fauchery L."/>
            <person name="Girlanda M."/>
            <person name="Hayes R.D."/>
            <person name="Keri Z."/>
            <person name="LaButti K."/>
            <person name="Lipzen A."/>
            <person name="Lombard V."/>
            <person name="Magnuson J."/>
            <person name="Maillard F."/>
            <person name="Murat C."/>
            <person name="Nolan M."/>
            <person name="Ohm R.A."/>
            <person name="Pangilinan J."/>
            <person name="Pereira M.F."/>
            <person name="Perotto S."/>
            <person name="Peter M."/>
            <person name="Pfister S."/>
            <person name="Riley R."/>
            <person name="Sitrit Y."/>
            <person name="Stielow J.B."/>
            <person name="Szollosi G."/>
            <person name="Zifcakova L."/>
            <person name="Stursova M."/>
            <person name="Spatafora J.W."/>
            <person name="Tedersoo L."/>
            <person name="Vaario L.M."/>
            <person name="Yamada A."/>
            <person name="Yan M."/>
            <person name="Wang P."/>
            <person name="Xu J."/>
            <person name="Bruns T."/>
            <person name="Baldrian P."/>
            <person name="Vilgalys R."/>
            <person name="Dunand C."/>
            <person name="Henrissat B."/>
            <person name="Grigoriev I.V."/>
            <person name="Hibbett D."/>
            <person name="Nagy L.G."/>
            <person name="Martin F.M."/>
        </authorList>
    </citation>
    <scope>NUCLEOTIDE SEQUENCE</scope>
    <source>
        <strain evidence="4">Prilba</strain>
    </source>
</reference>
<keyword evidence="3" id="KW-0812">Transmembrane</keyword>
<dbReference type="Proteomes" id="UP000759537">
    <property type="component" value="Unassembled WGS sequence"/>
</dbReference>
<feature type="transmembrane region" description="Helical" evidence="3">
    <location>
        <begin position="7"/>
        <end position="31"/>
    </location>
</feature>
<dbReference type="PANTHER" id="PTHR12993">
    <property type="entry name" value="N-ACETYLGLUCOSAMINYL-PHOSPHATIDYLINOSITOL DE-N-ACETYLASE-RELATED"/>
    <property type="match status" value="1"/>
</dbReference>
<keyword evidence="5" id="KW-1185">Reference proteome</keyword>
<protein>
    <recommendedName>
        <fullName evidence="2">N-acetylglucosaminylphosphatidylinositol deacetylase</fullName>
        <ecNumber evidence="2">3.5.1.89</ecNumber>
    </recommendedName>
</protein>
<dbReference type="GO" id="GO:0000225">
    <property type="term" value="F:N-acetylglucosaminylphosphatidylinositol deacetylase activity"/>
    <property type="evidence" value="ECO:0007669"/>
    <property type="project" value="UniProtKB-EC"/>
</dbReference>
<dbReference type="Gene3D" id="3.40.50.10320">
    <property type="entry name" value="LmbE-like"/>
    <property type="match status" value="1"/>
</dbReference>
<dbReference type="InterPro" id="IPR024078">
    <property type="entry name" value="LmbE-like_dom_sf"/>
</dbReference>
<proteinExistence type="inferred from homology"/>
<comment type="similarity">
    <text evidence="1">Belongs to the PIGL family.</text>
</comment>
<comment type="caution">
    <text evidence="4">The sequence shown here is derived from an EMBL/GenBank/DDBJ whole genome shotgun (WGS) entry which is preliminary data.</text>
</comment>
<name>A0A9P5N0H0_9AGAM</name>
<dbReference type="InterPro" id="IPR003737">
    <property type="entry name" value="GlcNAc_PI_deacetylase-related"/>
</dbReference>
<keyword evidence="3" id="KW-0472">Membrane</keyword>
<gene>
    <name evidence="4" type="ORF">DFH94DRAFT_721171</name>
</gene>
<evidence type="ECO:0000256" key="3">
    <source>
        <dbReference type="SAM" id="Phobius"/>
    </source>
</evidence>
<dbReference type="EC" id="3.5.1.89" evidence="2"/>
<dbReference type="AlphaFoldDB" id="A0A9P5N0H0"/>
<accession>A0A9P5N0H0</accession>
<organism evidence="4 5">
    <name type="scientific">Russula ochroleuca</name>
    <dbReference type="NCBI Taxonomy" id="152965"/>
    <lineage>
        <taxon>Eukaryota</taxon>
        <taxon>Fungi</taxon>
        <taxon>Dikarya</taxon>
        <taxon>Basidiomycota</taxon>
        <taxon>Agaricomycotina</taxon>
        <taxon>Agaricomycetes</taxon>
        <taxon>Russulales</taxon>
        <taxon>Russulaceae</taxon>
        <taxon>Russula</taxon>
    </lineage>
</organism>
<dbReference type="OrthoDB" id="440160at2759"/>